<reference evidence="2" key="1">
    <citation type="submission" date="2025-08" db="UniProtKB">
        <authorList>
            <consortium name="RefSeq"/>
        </authorList>
    </citation>
    <scope>IDENTIFICATION</scope>
</reference>
<gene>
    <name evidence="2" type="primary">srsf3a</name>
</gene>
<proteinExistence type="predicted"/>
<evidence type="ECO:0000313" key="2">
    <source>
        <dbReference type="RefSeq" id="XP_013764033.1"/>
    </source>
</evidence>
<dbReference type="AlphaFoldDB" id="A0A9Y6J670"/>
<dbReference type="CTD" id="368925"/>
<keyword evidence="1" id="KW-1185">Reference proteome</keyword>
<name>A0A9Y6J670_9CICH</name>
<dbReference type="Proteomes" id="UP000695023">
    <property type="component" value="Unplaced"/>
</dbReference>
<dbReference type="RefSeq" id="XP_013764033.1">
    <property type="nucleotide sequence ID" value="XM_013908579.1"/>
</dbReference>
<accession>A0A9Y6J670</accession>
<organism evidence="1 2">
    <name type="scientific">Pundamilia nyererei</name>
    <dbReference type="NCBI Taxonomy" id="303518"/>
    <lineage>
        <taxon>Eukaryota</taxon>
        <taxon>Metazoa</taxon>
        <taxon>Chordata</taxon>
        <taxon>Craniata</taxon>
        <taxon>Vertebrata</taxon>
        <taxon>Euteleostomi</taxon>
        <taxon>Actinopterygii</taxon>
        <taxon>Neopterygii</taxon>
        <taxon>Teleostei</taxon>
        <taxon>Neoteleostei</taxon>
        <taxon>Acanthomorphata</taxon>
        <taxon>Ovalentaria</taxon>
        <taxon>Cichlomorphae</taxon>
        <taxon>Cichliformes</taxon>
        <taxon>Cichlidae</taxon>
        <taxon>African cichlids</taxon>
        <taxon>Pseudocrenilabrinae</taxon>
        <taxon>Haplochromini</taxon>
        <taxon>Pundamilia</taxon>
    </lineage>
</organism>
<protein>
    <submittedName>
        <fullName evidence="2">Serine/arginine-rich splicing factor 3a isoform X2</fullName>
    </submittedName>
</protein>
<sequence length="148" mass="16302">MTQAHRQSSGSTKLLVPEHAVPSILLLPPTFTQSTAVHFTLSANQRLYSFYSPNIYCISGDSPWLTSLPIPHPPKKGRENLQLPPSNQPPGNFISPTFASCGKSSLQFDLPHHQSGFLASFLSCPIPPKIIAKETEPQPQPQQVCFKR</sequence>
<evidence type="ECO:0000313" key="1">
    <source>
        <dbReference type="Proteomes" id="UP000695023"/>
    </source>
</evidence>